<keyword evidence="2" id="KW-1185">Reference proteome</keyword>
<dbReference type="PANTHER" id="PTHR31170">
    <property type="entry name" value="BNAC04G53230D PROTEIN"/>
    <property type="match status" value="1"/>
</dbReference>
<evidence type="ECO:0000313" key="2">
    <source>
        <dbReference type="Proteomes" id="UP001054821"/>
    </source>
</evidence>
<dbReference type="InterPro" id="IPR004158">
    <property type="entry name" value="DUF247_pln"/>
</dbReference>
<proteinExistence type="predicted"/>
<dbReference type="Pfam" id="PF03140">
    <property type="entry name" value="DUF247"/>
    <property type="match status" value="2"/>
</dbReference>
<dbReference type="Proteomes" id="UP001054821">
    <property type="component" value="Chromosome 6"/>
</dbReference>
<gene>
    <name evidence="1" type="ORF">L3X38_034903</name>
</gene>
<accession>A0AAD4VIP4</accession>
<name>A0AAD4VIP4_PRUDU</name>
<reference evidence="1 2" key="1">
    <citation type="journal article" date="2022" name="G3 (Bethesda)">
        <title>Whole-genome sequence and methylome profiling of the almond [Prunus dulcis (Mill.) D.A. Webb] cultivar 'Nonpareil'.</title>
        <authorList>
            <person name="D'Amico-Willman K.M."/>
            <person name="Ouma W.Z."/>
            <person name="Meulia T."/>
            <person name="Sideli G.M."/>
            <person name="Gradziel T.M."/>
            <person name="Fresnedo-Ramirez J."/>
        </authorList>
    </citation>
    <scope>NUCLEOTIDE SEQUENCE [LARGE SCALE GENOMIC DNA]</scope>
    <source>
        <strain evidence="1">Clone GOH B32 T37-40</strain>
    </source>
</reference>
<dbReference type="EMBL" id="JAJFAZ020000006">
    <property type="protein sequence ID" value="KAI5325829.1"/>
    <property type="molecule type" value="Genomic_DNA"/>
</dbReference>
<protein>
    <submittedName>
        <fullName evidence="1">Uncharacterized protein</fullName>
    </submittedName>
</protein>
<comment type="caution">
    <text evidence="1">The sequence shown here is derived from an EMBL/GenBank/DDBJ whole genome shotgun (WGS) entry which is preliminary data.</text>
</comment>
<dbReference type="PANTHER" id="PTHR31170:SF20">
    <property type="entry name" value="DUF247 DOMAIN PROTEIN"/>
    <property type="match status" value="1"/>
</dbReference>
<dbReference type="AlphaFoldDB" id="A0AAD4VIP4"/>
<evidence type="ECO:0000313" key="1">
    <source>
        <dbReference type="EMBL" id="KAI5325829.1"/>
    </source>
</evidence>
<organism evidence="1 2">
    <name type="scientific">Prunus dulcis</name>
    <name type="common">Almond</name>
    <name type="synonym">Amygdalus dulcis</name>
    <dbReference type="NCBI Taxonomy" id="3755"/>
    <lineage>
        <taxon>Eukaryota</taxon>
        <taxon>Viridiplantae</taxon>
        <taxon>Streptophyta</taxon>
        <taxon>Embryophyta</taxon>
        <taxon>Tracheophyta</taxon>
        <taxon>Spermatophyta</taxon>
        <taxon>Magnoliopsida</taxon>
        <taxon>eudicotyledons</taxon>
        <taxon>Gunneridae</taxon>
        <taxon>Pentapetalae</taxon>
        <taxon>rosids</taxon>
        <taxon>fabids</taxon>
        <taxon>Rosales</taxon>
        <taxon>Rosaceae</taxon>
        <taxon>Amygdaloideae</taxon>
        <taxon>Amygdaleae</taxon>
        <taxon>Prunus</taxon>
    </lineage>
</organism>
<sequence length="724" mass="83751">MTKYSSIYDTQNKRKIRGEVCIYRVPDKLRQVKEDAYRPSVVSIGPLHKKDRNLGAMEEFKLSYMLSLLHQQSTAAEDAEVAEEYHTQPATKCLEECMDVIYSLDEVVRQCYTEKINYKEDELAEIVLLDGCFILELFLRCDRNLKYMKQDDCNFDPVLKSAWTIAGLQHDLALLENQIPFFVLELLYNTIKPHITRCKLPQSVGSLALNFFHPVSRKEIKEEPAGAKHLLDLLHKFYFHPNGQLPFKLEIDSDNEQHSALQRVTSRLLGKIKGENQTPPCLPSHHQRDQASKGKWEFNYCASELLESGIEFKVGPSTQQYLLDIKFEDGVIIIPQLRIHETTNSLLKNQIAYEQCCLRSTHRVTSYVFLLKSLIRTSGDSKLLQARNIIEHNNLIRDKEFLSQFESVLDQVVMKDNFCYAALLHQVNKYCNAQSSWKLRLVVGREEGNPAEMIDSDEEIQKEVRGRAKWIAEIEERLGGVNEAEDSCIYNVPSKLRRVKQDAYNPRVVSIGPFHRGDPDLVAGMRKHKWRYMLSFLQQTDDPYESRSCLKNRTEAIYNLDMKVRQCYAENVEYDKNNLAQIMLLDGCFILELFLRYYAKNAGEKSKPDPVFKSSWMVTALQHDLALLENQIPFFILELLYEVVRPSVASRKPPHSVAGLALMFFQPLSRKSIAKEDQDKLGTDFKHLLDLLHKFYFLPVPNDHEKNEKKNADFFIPSGTCLSR</sequence>